<dbReference type="Proteomes" id="UP000298781">
    <property type="component" value="Chromosome"/>
</dbReference>
<keyword evidence="2" id="KW-1185">Reference proteome</keyword>
<proteinExistence type="predicted"/>
<name>A0A4D7AUY9_9HYPH</name>
<organism evidence="1 2">
    <name type="scientific">Phreatobacter stygius</name>
    <dbReference type="NCBI Taxonomy" id="1940610"/>
    <lineage>
        <taxon>Bacteria</taxon>
        <taxon>Pseudomonadati</taxon>
        <taxon>Pseudomonadota</taxon>
        <taxon>Alphaproteobacteria</taxon>
        <taxon>Hyphomicrobiales</taxon>
        <taxon>Phreatobacteraceae</taxon>
        <taxon>Phreatobacter</taxon>
    </lineage>
</organism>
<reference evidence="1 2" key="1">
    <citation type="submission" date="2019-04" db="EMBL/GenBank/DDBJ databases">
        <title>Phreatobacter aquaticus sp. nov.</title>
        <authorList>
            <person name="Choi A."/>
        </authorList>
    </citation>
    <scope>NUCLEOTIDE SEQUENCE [LARGE SCALE GENOMIC DNA]</scope>
    <source>
        <strain evidence="1 2">KCTC 52518</strain>
    </source>
</reference>
<accession>A0A4D7AUY9</accession>
<dbReference type="KEGG" id="pstg:E8M01_15810"/>
<evidence type="ECO:0000313" key="1">
    <source>
        <dbReference type="EMBL" id="QCI65544.1"/>
    </source>
</evidence>
<dbReference type="AlphaFoldDB" id="A0A4D7AUY9"/>
<dbReference type="EMBL" id="CP039690">
    <property type="protein sequence ID" value="QCI65544.1"/>
    <property type="molecule type" value="Genomic_DNA"/>
</dbReference>
<sequence>MTVKRPKPAAESRQQIWTALRGLKGAVDTRELSLTASTDTVVVSPAAAGAFLRRLARAGYVFRLAAGRSCHWRLNPAANSGPRAPEPRGDRLFDANRQMPVTTLATTPVVACLQDPEETAP</sequence>
<gene>
    <name evidence="1" type="ORF">E8M01_15810</name>
</gene>
<protein>
    <submittedName>
        <fullName evidence="1">Uncharacterized protein</fullName>
    </submittedName>
</protein>
<dbReference type="OrthoDB" id="8080957at2"/>
<evidence type="ECO:0000313" key="2">
    <source>
        <dbReference type="Proteomes" id="UP000298781"/>
    </source>
</evidence>
<dbReference type="RefSeq" id="WP_136960990.1">
    <property type="nucleotide sequence ID" value="NZ_CP039690.1"/>
</dbReference>